<dbReference type="AlphaFoldDB" id="A0A370DDH4"/>
<evidence type="ECO:0000256" key="3">
    <source>
        <dbReference type="ARBA" id="ARBA00022598"/>
    </source>
</evidence>
<keyword evidence="12" id="KW-1185">Reference proteome</keyword>
<comment type="caution">
    <text evidence="11">The sequence shown here is derived from an EMBL/GenBank/DDBJ whole genome shotgun (WGS) entry which is preliminary data.</text>
</comment>
<dbReference type="GO" id="GO:0046872">
    <property type="term" value="F:metal ion binding"/>
    <property type="evidence" value="ECO:0007669"/>
    <property type="project" value="TreeGrafter"/>
</dbReference>
<dbReference type="HAMAP" id="MF_00578">
    <property type="entry name" value="Glu_cys_ligase"/>
    <property type="match status" value="1"/>
</dbReference>
<dbReference type="InterPro" id="IPR007370">
    <property type="entry name" value="Glu_cys_ligase"/>
</dbReference>
<comment type="pathway">
    <text evidence="1 8 9">Sulfur metabolism; glutathione biosynthesis; glutathione from L-cysteine and L-glutamate: step 1/2.</text>
</comment>
<accession>A0A370DDH4</accession>
<dbReference type="Pfam" id="PF04262">
    <property type="entry name" value="Glu_cys_ligase"/>
    <property type="match status" value="1"/>
</dbReference>
<comment type="similarity">
    <text evidence="2 8">Belongs to the glutamate--cysteine ligase type 1 family. Type 1 subfamily.</text>
</comment>
<reference evidence="11 12" key="1">
    <citation type="journal article" date="2018" name="ISME J.">
        <title>Endosymbiont genomes yield clues of tubeworm success.</title>
        <authorList>
            <person name="Li Y."/>
            <person name="Liles M.R."/>
            <person name="Halanych K.M."/>
        </authorList>
    </citation>
    <scope>NUCLEOTIDE SEQUENCE [LARGE SCALE GENOMIC DNA]</scope>
    <source>
        <strain evidence="11">A1464</strain>
    </source>
</reference>
<evidence type="ECO:0000256" key="4">
    <source>
        <dbReference type="ARBA" id="ARBA00022684"/>
    </source>
</evidence>
<proteinExistence type="inferred from homology"/>
<evidence type="ECO:0000256" key="2">
    <source>
        <dbReference type="ARBA" id="ARBA00008772"/>
    </source>
</evidence>
<evidence type="ECO:0000256" key="5">
    <source>
        <dbReference type="ARBA" id="ARBA00022741"/>
    </source>
</evidence>
<feature type="domain" description="Glutamate--cysteine ligase" evidence="10">
    <location>
        <begin position="10"/>
        <end position="382"/>
    </location>
</feature>
<evidence type="ECO:0000259" key="10">
    <source>
        <dbReference type="Pfam" id="PF04262"/>
    </source>
</evidence>
<dbReference type="EMBL" id="QFXC01000011">
    <property type="protein sequence ID" value="RDH82434.1"/>
    <property type="molecule type" value="Genomic_DNA"/>
</dbReference>
<sequence length="526" mass="60655">MFKLVESRVKELFAHNKNGLLNGRQIGVEKESLRVSPKGGISQLEHPASLGSALTNPYITTDYSEALLEFITPPSEHIESVLDFLRDSQVYVYKKLQQDEILWATSMPCVVAGESSIPIANFGSSNAGQMKSVYRRGLGHRYGRAMQVIAGVHFNYSLPENFWPIYKEILQENELSLKDFQSEQYFSMVRNLQRYGWLIPYLFGASPAVCKSFLGGAETSLQDFDENTYFEPYATSLRMGDIGYQNNKENESGVKACYRSLDSYVKTLQCAIETPFPEYEKIGIKVNGKYQQLNANLLQIENEYYSTVRPKQIVQGNEKPIIALKKRGVRYVELRSLDVNAFDPLGINETQLRFIEIFMLFCLLTESDQICFSEREEIDQNELLVAHQGRDPMLELNHNATKHKLKDWAKELLDGMQSVGELLDQNKDGTPYQDALQHQLGKVLDPELTPSARMLNEMRETKEGFYHFAKRMSEKHNKYFTKLNLTEERNQFFDDEAIKSLERQKQIEETDDMSFEKYLQTYFSQK</sequence>
<comment type="catalytic activity">
    <reaction evidence="7 8 9">
        <text>L-cysteine + L-glutamate + ATP = gamma-L-glutamyl-L-cysteine + ADP + phosphate + H(+)</text>
        <dbReference type="Rhea" id="RHEA:13285"/>
        <dbReference type="ChEBI" id="CHEBI:15378"/>
        <dbReference type="ChEBI" id="CHEBI:29985"/>
        <dbReference type="ChEBI" id="CHEBI:30616"/>
        <dbReference type="ChEBI" id="CHEBI:35235"/>
        <dbReference type="ChEBI" id="CHEBI:43474"/>
        <dbReference type="ChEBI" id="CHEBI:58173"/>
        <dbReference type="ChEBI" id="CHEBI:456216"/>
        <dbReference type="EC" id="6.3.2.2"/>
    </reaction>
</comment>
<evidence type="ECO:0000256" key="9">
    <source>
        <dbReference type="RuleBase" id="RU004391"/>
    </source>
</evidence>
<dbReference type="GO" id="GO:0004357">
    <property type="term" value="F:glutamate-cysteine ligase activity"/>
    <property type="evidence" value="ECO:0007669"/>
    <property type="project" value="UniProtKB-UniRule"/>
</dbReference>
<dbReference type="GO" id="GO:0006750">
    <property type="term" value="P:glutathione biosynthetic process"/>
    <property type="evidence" value="ECO:0007669"/>
    <property type="project" value="UniProtKB-UniRule"/>
</dbReference>
<dbReference type="InterPro" id="IPR006334">
    <property type="entry name" value="Glut_cys_ligase"/>
</dbReference>
<gene>
    <name evidence="8" type="primary">gshA</name>
    <name evidence="11" type="ORF">DIZ80_09075</name>
</gene>
<dbReference type="Proteomes" id="UP000254266">
    <property type="component" value="Unassembled WGS sequence"/>
</dbReference>
<keyword evidence="6 8" id="KW-0067">ATP-binding</keyword>
<dbReference type="GO" id="GO:0005829">
    <property type="term" value="C:cytosol"/>
    <property type="evidence" value="ECO:0007669"/>
    <property type="project" value="TreeGrafter"/>
</dbReference>
<dbReference type="SUPFAM" id="SSF55931">
    <property type="entry name" value="Glutamine synthetase/guanido kinase"/>
    <property type="match status" value="1"/>
</dbReference>
<protein>
    <recommendedName>
        <fullName evidence="8">Glutamate--cysteine ligase</fullName>
        <ecNumber evidence="8">6.3.2.2</ecNumber>
    </recommendedName>
    <alternativeName>
        <fullName evidence="8">Gamma-ECS</fullName>
        <shortName evidence="8">GCS</shortName>
    </alternativeName>
    <alternativeName>
        <fullName evidence="8">Gamma-glutamylcysteine synthetase</fullName>
    </alternativeName>
</protein>
<dbReference type="NCBIfam" id="TIGR01434">
    <property type="entry name" value="glu_cys_ligase"/>
    <property type="match status" value="1"/>
</dbReference>
<dbReference type="UniPathway" id="UPA00142">
    <property type="reaction ID" value="UER00209"/>
</dbReference>
<organism evidence="11 12">
    <name type="scientific">endosymbiont of Galathealinum brachiosum</name>
    <dbReference type="NCBI Taxonomy" id="2200906"/>
    <lineage>
        <taxon>Bacteria</taxon>
        <taxon>Pseudomonadati</taxon>
        <taxon>Pseudomonadota</taxon>
        <taxon>Gammaproteobacteria</taxon>
        <taxon>sulfur-oxidizing symbionts</taxon>
    </lineage>
</organism>
<keyword evidence="3 8" id="KW-0436">Ligase</keyword>
<keyword evidence="5 8" id="KW-0547">Nucleotide-binding</keyword>
<evidence type="ECO:0000256" key="7">
    <source>
        <dbReference type="ARBA" id="ARBA00048819"/>
    </source>
</evidence>
<dbReference type="GO" id="GO:0005524">
    <property type="term" value="F:ATP binding"/>
    <property type="evidence" value="ECO:0007669"/>
    <property type="project" value="UniProtKB-KW"/>
</dbReference>
<dbReference type="PANTHER" id="PTHR38761">
    <property type="entry name" value="GLUTAMATE--CYSTEINE LIGASE"/>
    <property type="match status" value="1"/>
</dbReference>
<dbReference type="PANTHER" id="PTHR38761:SF1">
    <property type="entry name" value="GLUTAMATE--CYSTEINE LIGASE"/>
    <property type="match status" value="1"/>
</dbReference>
<dbReference type="InterPro" id="IPR014746">
    <property type="entry name" value="Gln_synth/guanido_kin_cat_dom"/>
</dbReference>
<evidence type="ECO:0000256" key="8">
    <source>
        <dbReference type="HAMAP-Rule" id="MF_00578"/>
    </source>
</evidence>
<evidence type="ECO:0000256" key="6">
    <source>
        <dbReference type="ARBA" id="ARBA00022840"/>
    </source>
</evidence>
<dbReference type="EC" id="6.3.2.2" evidence="8"/>
<keyword evidence="4 8" id="KW-0317">Glutathione biosynthesis</keyword>
<evidence type="ECO:0000313" key="12">
    <source>
        <dbReference type="Proteomes" id="UP000254266"/>
    </source>
</evidence>
<evidence type="ECO:0000313" key="11">
    <source>
        <dbReference type="EMBL" id="RDH82434.1"/>
    </source>
</evidence>
<name>A0A370DDH4_9GAMM</name>
<evidence type="ECO:0000256" key="1">
    <source>
        <dbReference type="ARBA" id="ARBA00005006"/>
    </source>
</evidence>
<dbReference type="Gene3D" id="3.30.590.20">
    <property type="match status" value="1"/>
</dbReference>